<dbReference type="Gene3D" id="3.30.750.170">
    <property type="match status" value="1"/>
</dbReference>
<dbReference type="Pfam" id="PF03572">
    <property type="entry name" value="Peptidase_S41"/>
    <property type="match status" value="1"/>
</dbReference>
<dbReference type="GO" id="GO:0006508">
    <property type="term" value="P:proteolysis"/>
    <property type="evidence" value="ECO:0007669"/>
    <property type="project" value="InterPro"/>
</dbReference>
<dbReference type="SUPFAM" id="SSF52096">
    <property type="entry name" value="ClpP/crotonase"/>
    <property type="match status" value="1"/>
</dbReference>
<evidence type="ECO:0000259" key="1">
    <source>
        <dbReference type="PROSITE" id="PS50106"/>
    </source>
</evidence>
<dbReference type="GO" id="GO:0004175">
    <property type="term" value="F:endopeptidase activity"/>
    <property type="evidence" value="ECO:0007669"/>
    <property type="project" value="TreeGrafter"/>
</dbReference>
<sequence>MKSIIWSRKPNFLIMLLVIVSFAACRKSKVEPEQAPAVVPLVLGPNTKQTPTTDRTFLTNDSLFLYAQQIYFWNDALPSYDAFDPRRYKTSPDINGYNQELFDITRFKINPSTGKPYEYSSTNPSSTKYSYINDILSNNPQPISSTPGAEAAVDLAGNGNDIGIRAVFYLTSNVAPRPYLLFVTAVYPGSPADKAGVKRGWVIKTVNGASIGASYDSEASNVLASMDASSVTLTGNNYADNAPFNLALTKASYKSSPVYASKVIIKSGRKIGYLSYARFSALTNFDTPSDLSLDPVFADFATQGVTDLIIDLRYNGGGYIESATYLANLISPPSLSGKKMYTEIYNSTMQSGKATILAKQPLLDAAGKIRYRNGVMLTYADLDYSSTAAVNNTYFNKKGSVNGVNNVVFIVSGSTASASELLINSLKPYLNVKLVGTTTYGKPVGFFPIVLQNRYEVFMSLFETRNSNNEGGYYSGMVPDVTSTNDTPTYPFGDERDSYTALALNVLVPGAATVASNKTSSVDARGVTVQSVPFNSANFIPLDPNSEFVGMIETRKGLK</sequence>
<evidence type="ECO:0000313" key="4">
    <source>
        <dbReference type="Proteomes" id="UP000291117"/>
    </source>
</evidence>
<dbReference type="InterPro" id="IPR029045">
    <property type="entry name" value="ClpP/crotonase-like_dom_sf"/>
</dbReference>
<dbReference type="PANTHER" id="PTHR32060:SF30">
    <property type="entry name" value="CARBOXY-TERMINAL PROCESSING PROTEASE CTPA"/>
    <property type="match status" value="1"/>
</dbReference>
<proteinExistence type="predicted"/>
<dbReference type="RefSeq" id="WP_131609755.1">
    <property type="nucleotide sequence ID" value="NZ_SJSM01000007.1"/>
</dbReference>
<dbReference type="GO" id="GO:0030288">
    <property type="term" value="C:outer membrane-bounded periplasmic space"/>
    <property type="evidence" value="ECO:0007669"/>
    <property type="project" value="TreeGrafter"/>
</dbReference>
<dbReference type="EMBL" id="SWDX01000001">
    <property type="protein sequence ID" value="TKC65618.1"/>
    <property type="molecule type" value="Genomic_DNA"/>
</dbReference>
<reference evidence="2 4" key="1">
    <citation type="submission" date="2019-02" db="EMBL/GenBank/DDBJ databases">
        <title>Pedobacter sp. RP-3-8 sp. nov., isolated from Arctic soil.</title>
        <authorList>
            <person name="Dahal R.H."/>
        </authorList>
    </citation>
    <scope>NUCLEOTIDE SEQUENCE [LARGE SCALE GENOMIC DNA]</scope>
    <source>
        <strain evidence="2 4">RP-3-8</strain>
    </source>
</reference>
<keyword evidence="4" id="KW-1185">Reference proteome</keyword>
<dbReference type="GO" id="GO:0007165">
    <property type="term" value="P:signal transduction"/>
    <property type="evidence" value="ECO:0007669"/>
    <property type="project" value="TreeGrafter"/>
</dbReference>
<gene>
    <name evidence="2" type="ORF">EZ444_13780</name>
    <name evidence="3" type="ORF">FBD94_03480</name>
</gene>
<dbReference type="PROSITE" id="PS50106">
    <property type="entry name" value="PDZ"/>
    <property type="match status" value="1"/>
</dbReference>
<dbReference type="CDD" id="cd07561">
    <property type="entry name" value="Peptidase_S41_CPP_like"/>
    <property type="match status" value="1"/>
</dbReference>
<protein>
    <recommendedName>
        <fullName evidence="1">PDZ domain-containing protein</fullName>
    </recommendedName>
</protein>
<accession>A0A4U1GMS9</accession>
<evidence type="ECO:0000313" key="5">
    <source>
        <dbReference type="Proteomes" id="UP000309594"/>
    </source>
</evidence>
<dbReference type="Proteomes" id="UP000309594">
    <property type="component" value="Unassembled WGS sequence"/>
</dbReference>
<organism evidence="2 4">
    <name type="scientific">Pedobacter hiemivivus</name>
    <dbReference type="NCBI Taxonomy" id="2530454"/>
    <lineage>
        <taxon>Bacteria</taxon>
        <taxon>Pseudomonadati</taxon>
        <taxon>Bacteroidota</taxon>
        <taxon>Sphingobacteriia</taxon>
        <taxon>Sphingobacteriales</taxon>
        <taxon>Sphingobacteriaceae</taxon>
        <taxon>Pedobacter</taxon>
    </lineage>
</organism>
<dbReference type="Pfam" id="PF17820">
    <property type="entry name" value="PDZ_6"/>
    <property type="match status" value="1"/>
</dbReference>
<dbReference type="PROSITE" id="PS51257">
    <property type="entry name" value="PROKAR_LIPOPROTEIN"/>
    <property type="match status" value="1"/>
</dbReference>
<dbReference type="GO" id="GO:0008236">
    <property type="term" value="F:serine-type peptidase activity"/>
    <property type="evidence" value="ECO:0007669"/>
    <property type="project" value="InterPro"/>
</dbReference>
<dbReference type="EMBL" id="SJSM01000007">
    <property type="protein sequence ID" value="TCC96107.1"/>
    <property type="molecule type" value="Genomic_DNA"/>
</dbReference>
<dbReference type="OrthoDB" id="7168509at2"/>
<dbReference type="SMART" id="SM00245">
    <property type="entry name" value="TSPc"/>
    <property type="match status" value="1"/>
</dbReference>
<dbReference type="InterPro" id="IPR041489">
    <property type="entry name" value="PDZ_6"/>
</dbReference>
<dbReference type="Gene3D" id="3.90.226.10">
    <property type="entry name" value="2-enoyl-CoA Hydratase, Chain A, domain 1"/>
    <property type="match status" value="1"/>
</dbReference>
<evidence type="ECO:0000313" key="2">
    <source>
        <dbReference type="EMBL" id="TCC96107.1"/>
    </source>
</evidence>
<evidence type="ECO:0000313" key="3">
    <source>
        <dbReference type="EMBL" id="TKC65618.1"/>
    </source>
</evidence>
<dbReference type="PANTHER" id="PTHR32060">
    <property type="entry name" value="TAIL-SPECIFIC PROTEASE"/>
    <property type="match status" value="1"/>
</dbReference>
<comment type="caution">
    <text evidence="2">The sequence shown here is derived from an EMBL/GenBank/DDBJ whole genome shotgun (WGS) entry which is preliminary data.</text>
</comment>
<dbReference type="Proteomes" id="UP000291117">
    <property type="component" value="Unassembled WGS sequence"/>
</dbReference>
<accession>A0A4R0N976</accession>
<dbReference type="InterPro" id="IPR001478">
    <property type="entry name" value="PDZ"/>
</dbReference>
<dbReference type="AlphaFoldDB" id="A0A4R0N976"/>
<feature type="domain" description="PDZ" evidence="1">
    <location>
        <begin position="150"/>
        <end position="223"/>
    </location>
</feature>
<dbReference type="InterPro" id="IPR036034">
    <property type="entry name" value="PDZ_sf"/>
</dbReference>
<name>A0A4R0N976_9SPHI</name>
<dbReference type="InterPro" id="IPR005151">
    <property type="entry name" value="Tail-specific_protease"/>
</dbReference>
<dbReference type="Gene3D" id="2.30.42.10">
    <property type="match status" value="1"/>
</dbReference>
<reference evidence="3 5" key="2">
    <citation type="submission" date="2019-04" db="EMBL/GenBank/DDBJ databases">
        <title>Pedobacter sp. RP-1-16 sp. nov., isolated from Arctic soil.</title>
        <authorList>
            <person name="Dahal R.H."/>
            <person name="Kim D.-U."/>
        </authorList>
    </citation>
    <scope>NUCLEOTIDE SEQUENCE [LARGE SCALE GENOMIC DNA]</scope>
    <source>
        <strain evidence="3 5">RP-1-16</strain>
    </source>
</reference>
<dbReference type="SUPFAM" id="SSF50156">
    <property type="entry name" value="PDZ domain-like"/>
    <property type="match status" value="1"/>
</dbReference>